<dbReference type="RefSeq" id="WP_305168902.1">
    <property type="nucleotide sequence ID" value="NZ_JAUUUU010000001.1"/>
</dbReference>
<dbReference type="InterPro" id="IPR008331">
    <property type="entry name" value="Ferritin_DPS_dom"/>
</dbReference>
<organism evidence="4 5">
    <name type="scientific">Porticoccus litoralis</name>
    <dbReference type="NCBI Taxonomy" id="434086"/>
    <lineage>
        <taxon>Bacteria</taxon>
        <taxon>Pseudomonadati</taxon>
        <taxon>Pseudomonadota</taxon>
        <taxon>Gammaproteobacteria</taxon>
        <taxon>Cellvibrionales</taxon>
        <taxon>Porticoccaceae</taxon>
        <taxon>Porticoccus</taxon>
    </lineage>
</organism>
<accession>A0AAW8AZC9</accession>
<name>A0AAW8AZC9_9GAMM</name>
<dbReference type="GO" id="GO:0004322">
    <property type="term" value="F:ferroxidase activity"/>
    <property type="evidence" value="ECO:0007669"/>
    <property type="project" value="TreeGrafter"/>
</dbReference>
<dbReference type="GO" id="GO:0020037">
    <property type="term" value="F:heme binding"/>
    <property type="evidence" value="ECO:0007669"/>
    <property type="project" value="TreeGrafter"/>
</dbReference>
<dbReference type="Proteomes" id="UP001178354">
    <property type="component" value="Unassembled WGS sequence"/>
</dbReference>
<evidence type="ECO:0000256" key="1">
    <source>
        <dbReference type="ARBA" id="ARBA00022434"/>
    </source>
</evidence>
<protein>
    <submittedName>
        <fullName evidence="4">Ferritin-like domain-containing protein</fullName>
    </submittedName>
</protein>
<sequence>MKNQEKIIALLNNIMEFELAGVVRYNHYALMVFGYGRIPIVSWLRSEANNSLTHAQEAGELITAMGGHPSLGIGPLLETHKHDIGDILRESLDHEGKARKLYYELLDMVKDDSVLLEEYARRMIAAEEMHAAEVDKMLRKPGDIEPFKS</sequence>
<dbReference type="PANTHER" id="PTHR30295">
    <property type="entry name" value="BACTERIOFERRITIN"/>
    <property type="match status" value="1"/>
</dbReference>
<dbReference type="CDD" id="cd00657">
    <property type="entry name" value="Ferritin_like"/>
    <property type="match status" value="1"/>
</dbReference>
<dbReference type="PANTHER" id="PTHR30295:SF0">
    <property type="entry name" value="BACTERIOFERRITIN"/>
    <property type="match status" value="1"/>
</dbReference>
<dbReference type="GO" id="GO:0008199">
    <property type="term" value="F:ferric iron binding"/>
    <property type="evidence" value="ECO:0007669"/>
    <property type="project" value="InterPro"/>
</dbReference>
<evidence type="ECO:0000256" key="2">
    <source>
        <dbReference type="ARBA" id="ARBA00023004"/>
    </source>
</evidence>
<evidence type="ECO:0000313" key="5">
    <source>
        <dbReference type="Proteomes" id="UP001178354"/>
    </source>
</evidence>
<proteinExistence type="predicted"/>
<reference evidence="4" key="2">
    <citation type="submission" date="2023-08" db="EMBL/GenBank/DDBJ databases">
        <authorList>
            <person name="Luo J."/>
        </authorList>
    </citation>
    <scope>NUCLEOTIDE SEQUENCE</scope>
    <source>
        <strain evidence="4">DSM 25064</strain>
    </source>
</reference>
<gene>
    <name evidence="4" type="ORF">Q8A57_00200</name>
</gene>
<dbReference type="InterPro" id="IPR012347">
    <property type="entry name" value="Ferritin-like"/>
</dbReference>
<evidence type="ECO:0000313" key="4">
    <source>
        <dbReference type="EMBL" id="MDP1519385.1"/>
    </source>
</evidence>
<dbReference type="InterPro" id="IPR009040">
    <property type="entry name" value="Ferritin-like_diiron"/>
</dbReference>
<dbReference type="GO" id="GO:0006879">
    <property type="term" value="P:intracellular iron ion homeostasis"/>
    <property type="evidence" value="ECO:0007669"/>
    <property type="project" value="UniProtKB-KW"/>
</dbReference>
<feature type="domain" description="Ferritin-like diiron" evidence="3">
    <location>
        <begin position="1"/>
        <end position="145"/>
    </location>
</feature>
<dbReference type="Pfam" id="PF00210">
    <property type="entry name" value="Ferritin"/>
    <property type="match status" value="1"/>
</dbReference>
<evidence type="ECO:0000259" key="3">
    <source>
        <dbReference type="PROSITE" id="PS50905"/>
    </source>
</evidence>
<keyword evidence="5" id="KW-1185">Reference proteome</keyword>
<comment type="caution">
    <text evidence="4">The sequence shown here is derived from an EMBL/GenBank/DDBJ whole genome shotgun (WGS) entry which is preliminary data.</text>
</comment>
<keyword evidence="2" id="KW-0408">Iron</keyword>
<dbReference type="InterPro" id="IPR009078">
    <property type="entry name" value="Ferritin-like_SF"/>
</dbReference>
<reference evidence="4" key="1">
    <citation type="journal article" date="2010" name="Int. J. Syst. Evol. Microbiol.">
        <title>Porticoccus litoralis gen. nov., sp. nov., a gammaproteobacterium isolated from the Yellow Sea.</title>
        <authorList>
            <person name="Oh H.M."/>
            <person name="Kim H."/>
            <person name="Kim K.M."/>
            <person name="Min G.S."/>
            <person name="Cho J.C."/>
        </authorList>
    </citation>
    <scope>NUCLEOTIDE SEQUENCE</scope>
    <source>
        <strain evidence="4">DSM 25064</strain>
    </source>
</reference>
<dbReference type="GO" id="GO:0005829">
    <property type="term" value="C:cytosol"/>
    <property type="evidence" value="ECO:0007669"/>
    <property type="project" value="TreeGrafter"/>
</dbReference>
<dbReference type="SUPFAM" id="SSF47240">
    <property type="entry name" value="Ferritin-like"/>
    <property type="match status" value="1"/>
</dbReference>
<keyword evidence="1" id="KW-0409">Iron storage</keyword>
<dbReference type="AlphaFoldDB" id="A0AAW8AZC9"/>
<dbReference type="Gene3D" id="1.20.1260.10">
    <property type="match status" value="1"/>
</dbReference>
<dbReference type="EMBL" id="JAUUUU010000001">
    <property type="protein sequence ID" value="MDP1519385.1"/>
    <property type="molecule type" value="Genomic_DNA"/>
</dbReference>
<dbReference type="PROSITE" id="PS50905">
    <property type="entry name" value="FERRITIN_LIKE"/>
    <property type="match status" value="1"/>
</dbReference>